<evidence type="ECO:0000256" key="4">
    <source>
        <dbReference type="ARBA" id="ARBA00025740"/>
    </source>
</evidence>
<keyword evidence="3" id="KW-0677">Repeat</keyword>
<dbReference type="Proteomes" id="UP001489004">
    <property type="component" value="Unassembled WGS sequence"/>
</dbReference>
<evidence type="ECO:0000256" key="1">
    <source>
        <dbReference type="ARBA" id="ARBA00004623"/>
    </source>
</evidence>
<feature type="compositionally biased region" description="Low complexity" evidence="5">
    <location>
        <begin position="335"/>
        <end position="346"/>
    </location>
</feature>
<evidence type="ECO:0000256" key="3">
    <source>
        <dbReference type="ARBA" id="ARBA00022737"/>
    </source>
</evidence>
<dbReference type="GO" id="GO:0034045">
    <property type="term" value="C:phagophore assembly site membrane"/>
    <property type="evidence" value="ECO:0007669"/>
    <property type="project" value="UniProtKB-SubCell"/>
</dbReference>
<protein>
    <recommendedName>
        <fullName evidence="8">Autophagy-related protein 18</fullName>
    </recommendedName>
</protein>
<gene>
    <name evidence="6" type="ORF">WJX72_008472</name>
</gene>
<feature type="region of interest" description="Disordered" evidence="5">
    <location>
        <begin position="312"/>
        <end position="346"/>
    </location>
</feature>
<evidence type="ECO:0000256" key="2">
    <source>
        <dbReference type="ARBA" id="ARBA00022574"/>
    </source>
</evidence>
<dbReference type="InterPro" id="IPR015943">
    <property type="entry name" value="WD40/YVTN_repeat-like_dom_sf"/>
</dbReference>
<dbReference type="PANTHER" id="PTHR11227">
    <property type="entry name" value="WD-REPEAT PROTEIN INTERACTING WITH PHOSPHOINOSIDES WIPI -RELATED"/>
    <property type="match status" value="1"/>
</dbReference>
<keyword evidence="2" id="KW-0853">WD repeat</keyword>
<dbReference type="SUPFAM" id="SSF50978">
    <property type="entry name" value="WD40 repeat-like"/>
    <property type="match status" value="1"/>
</dbReference>
<comment type="caution">
    <text evidence="6">The sequence shown here is derived from an EMBL/GenBank/DDBJ whole genome shotgun (WGS) entry which is preliminary data.</text>
</comment>
<reference evidence="6 7" key="1">
    <citation type="journal article" date="2024" name="Nat. Commun.">
        <title>Phylogenomics reveals the evolutionary origins of lichenization in chlorophyte algae.</title>
        <authorList>
            <person name="Puginier C."/>
            <person name="Libourel C."/>
            <person name="Otte J."/>
            <person name="Skaloud P."/>
            <person name="Haon M."/>
            <person name="Grisel S."/>
            <person name="Petersen M."/>
            <person name="Berrin J.G."/>
            <person name="Delaux P.M."/>
            <person name="Dal Grande F."/>
            <person name="Keller J."/>
        </authorList>
    </citation>
    <scope>NUCLEOTIDE SEQUENCE [LARGE SCALE GENOMIC DNA]</scope>
    <source>
        <strain evidence="6 7">SAG 2043</strain>
    </source>
</reference>
<evidence type="ECO:0008006" key="8">
    <source>
        <dbReference type="Google" id="ProtNLM"/>
    </source>
</evidence>
<dbReference type="InterPro" id="IPR048720">
    <property type="entry name" value="PROPPIN"/>
</dbReference>
<name>A0AAW1P5N7_9CHLO</name>
<sequence>MPLHNPQSQKGILYMAFNQDYTCISLADYKGIKIYSIDTHKICYQADVGAVSIAEMLFCTSLMAFVGAGEQPALTPRKLTLMNTTAQNIVQDLNFPSSVLAVRMNRKRLVAVLEKRTYVHALETLELLQTLETVPNPKGRCALTLCSDPCLLALPSSTTTGSLRVYDTLVDGGNVICEINAHKTPAAVLAWNAEGTLLASASQKGTILRVHRLPQANKAWSFRRGSTSAAIHSLAFSPPGVQPPLLCAASGHGTVHLFRLEEPDRHPGIVAASGLLAAVMPPAVADVMEPPRCIATVRLPCQGVPALCALQSTSPGTSTPTSGRDGPFAGSARASPDLSSSEDSGLGGSYRSLSGSMTRSDAVKLVVATAEGLLYEYQVSGLRGPAAPACTLDGESYLLGRTEQAL</sequence>
<dbReference type="InterPro" id="IPR036322">
    <property type="entry name" value="WD40_repeat_dom_sf"/>
</dbReference>
<evidence type="ECO:0000313" key="6">
    <source>
        <dbReference type="EMBL" id="KAK9803652.1"/>
    </source>
</evidence>
<comment type="subcellular location">
    <subcellularLocation>
        <location evidence="1">Preautophagosomal structure membrane</location>
        <topology evidence="1">Peripheral membrane protein</topology>
    </subcellularLocation>
</comment>
<evidence type="ECO:0000256" key="5">
    <source>
        <dbReference type="SAM" id="MobiDB-lite"/>
    </source>
</evidence>
<proteinExistence type="inferred from homology"/>
<keyword evidence="7" id="KW-1185">Reference proteome</keyword>
<accession>A0AAW1P5N7</accession>
<organism evidence="6 7">
    <name type="scientific">[Myrmecia] bisecta</name>
    <dbReference type="NCBI Taxonomy" id="41462"/>
    <lineage>
        <taxon>Eukaryota</taxon>
        <taxon>Viridiplantae</taxon>
        <taxon>Chlorophyta</taxon>
        <taxon>core chlorophytes</taxon>
        <taxon>Trebouxiophyceae</taxon>
        <taxon>Trebouxiales</taxon>
        <taxon>Trebouxiaceae</taxon>
        <taxon>Myrmecia</taxon>
    </lineage>
</organism>
<dbReference type="InterPro" id="IPR001680">
    <property type="entry name" value="WD40_rpt"/>
</dbReference>
<dbReference type="Pfam" id="PF21032">
    <property type="entry name" value="PROPPIN"/>
    <property type="match status" value="1"/>
</dbReference>
<comment type="similarity">
    <text evidence="4">Belongs to the WD repeat PROPPIN family.</text>
</comment>
<dbReference type="SMART" id="SM00320">
    <property type="entry name" value="WD40"/>
    <property type="match status" value="2"/>
</dbReference>
<dbReference type="AlphaFoldDB" id="A0AAW1P5N7"/>
<feature type="compositionally biased region" description="Low complexity" evidence="5">
    <location>
        <begin position="312"/>
        <end position="323"/>
    </location>
</feature>
<dbReference type="EMBL" id="JALJOR010000020">
    <property type="protein sequence ID" value="KAK9803652.1"/>
    <property type="molecule type" value="Genomic_DNA"/>
</dbReference>
<dbReference type="Gene3D" id="2.130.10.10">
    <property type="entry name" value="YVTN repeat-like/Quinoprotein amine dehydrogenase"/>
    <property type="match status" value="1"/>
</dbReference>
<evidence type="ECO:0000313" key="7">
    <source>
        <dbReference type="Proteomes" id="UP001489004"/>
    </source>
</evidence>